<dbReference type="EMBL" id="PYBW01000142">
    <property type="protein sequence ID" value="PYC68027.1"/>
    <property type="molecule type" value="Genomic_DNA"/>
</dbReference>
<proteinExistence type="predicted"/>
<dbReference type="OrthoDB" id="4229588at2"/>
<gene>
    <name evidence="1" type="ORF">C7C46_29675</name>
</gene>
<dbReference type="RefSeq" id="WP_110673021.1">
    <property type="nucleotide sequence ID" value="NZ_PYBW01000142.1"/>
</dbReference>
<evidence type="ECO:0000313" key="2">
    <source>
        <dbReference type="Proteomes" id="UP000248039"/>
    </source>
</evidence>
<evidence type="ECO:0000313" key="1">
    <source>
        <dbReference type="EMBL" id="PYC68027.1"/>
    </source>
</evidence>
<sequence>MVADHFHIEPGKVEALSADFHSAAVTLGGQITAFGSKAENVNDAFGVLAESTDALQKYVTMTQATVVSLQQLQAQLEGYSQALATTVTNYQTADQHNSRRLAV</sequence>
<name>A0A2V4N8D1_9ACTN</name>
<accession>A0A2V4N8D1</accession>
<dbReference type="Gene3D" id="1.10.287.1060">
    <property type="entry name" value="ESAT-6-like"/>
    <property type="match status" value="1"/>
</dbReference>
<dbReference type="GO" id="GO:0009306">
    <property type="term" value="P:protein secretion"/>
    <property type="evidence" value="ECO:0007669"/>
    <property type="project" value="InterPro"/>
</dbReference>
<protein>
    <submittedName>
        <fullName evidence="1">ESX-1 secretion-associated protein</fullName>
    </submittedName>
</protein>
<organism evidence="1 2">
    <name type="scientific">Streptomyces tateyamensis</name>
    <dbReference type="NCBI Taxonomy" id="565073"/>
    <lineage>
        <taxon>Bacteria</taxon>
        <taxon>Bacillati</taxon>
        <taxon>Actinomycetota</taxon>
        <taxon>Actinomycetes</taxon>
        <taxon>Kitasatosporales</taxon>
        <taxon>Streptomycetaceae</taxon>
        <taxon>Streptomyces</taxon>
    </lineage>
</organism>
<dbReference type="Pfam" id="PF10824">
    <property type="entry name" value="T7SS_ESX_EspC"/>
    <property type="match status" value="1"/>
</dbReference>
<reference evidence="1 2" key="1">
    <citation type="submission" date="2018-03" db="EMBL/GenBank/DDBJ databases">
        <title>Bioinformatic expansion and discovery of thiopeptide antibiotics.</title>
        <authorList>
            <person name="Schwalen C.J."/>
            <person name="Hudson G.A."/>
            <person name="Mitchell D.A."/>
        </authorList>
    </citation>
    <scope>NUCLEOTIDE SEQUENCE [LARGE SCALE GENOMIC DNA]</scope>
    <source>
        <strain evidence="1 2">ATCC 21389</strain>
    </source>
</reference>
<keyword evidence="2" id="KW-1185">Reference proteome</keyword>
<dbReference type="InterPro" id="IPR022536">
    <property type="entry name" value="EspC"/>
</dbReference>
<dbReference type="AlphaFoldDB" id="A0A2V4N8D1"/>
<dbReference type="Proteomes" id="UP000248039">
    <property type="component" value="Unassembled WGS sequence"/>
</dbReference>
<comment type="caution">
    <text evidence="1">The sequence shown here is derived from an EMBL/GenBank/DDBJ whole genome shotgun (WGS) entry which is preliminary data.</text>
</comment>